<evidence type="ECO:0000313" key="2">
    <source>
        <dbReference type="EMBL" id="EEG25382.1"/>
    </source>
</evidence>
<keyword evidence="1" id="KW-1133">Transmembrane helix</keyword>
<gene>
    <name evidence="2" type="ORF">CORMATOL_02996</name>
</gene>
<dbReference type="AlphaFoldDB" id="C0E7K7"/>
<evidence type="ECO:0000313" key="3">
    <source>
        <dbReference type="Proteomes" id="UP000006247"/>
    </source>
</evidence>
<keyword evidence="1" id="KW-0472">Membrane</keyword>
<proteinExistence type="predicted"/>
<name>C0E7K7_9CORY</name>
<organism evidence="2 3">
    <name type="scientific">Corynebacterium matruchotii ATCC 33806</name>
    <dbReference type="NCBI Taxonomy" id="566549"/>
    <lineage>
        <taxon>Bacteria</taxon>
        <taxon>Bacillati</taxon>
        <taxon>Actinomycetota</taxon>
        <taxon>Actinomycetes</taxon>
        <taxon>Mycobacteriales</taxon>
        <taxon>Corynebacteriaceae</taxon>
        <taxon>Corynebacterium</taxon>
    </lineage>
</organism>
<reference evidence="2 3" key="1">
    <citation type="submission" date="2009-01" db="EMBL/GenBank/DDBJ databases">
        <authorList>
            <person name="Fulton L."/>
            <person name="Clifton S."/>
            <person name="Chinwalla A.T."/>
            <person name="Mitreva M."/>
            <person name="Sodergren E."/>
            <person name="Weinstock G."/>
            <person name="Clifton S."/>
            <person name="Dooling D.J."/>
            <person name="Fulton B."/>
            <person name="Minx P."/>
            <person name="Pepin K.H."/>
            <person name="Johnson M."/>
            <person name="Bhonagiri V."/>
            <person name="Nash W.E."/>
            <person name="Mardis E.R."/>
            <person name="Wilson R.K."/>
        </authorList>
    </citation>
    <scope>NUCLEOTIDE SEQUENCE [LARGE SCALE GENOMIC DNA]</scope>
    <source>
        <strain evidence="2 3">ATCC 33806</strain>
    </source>
</reference>
<comment type="caution">
    <text evidence="2">The sequence shown here is derived from an EMBL/GenBank/DDBJ whole genome shotgun (WGS) entry which is preliminary data.</text>
</comment>
<accession>C0E7K7</accession>
<sequence>MGRYSIPLYGIVLVGAMVFGLGVPIGAANMEHFGDLLLITLIYATFISVSLIHIIAEVRGGRSLIDAPKVPRSIAWALIVVVITGWRGHPGAWLGCALHVVADFLGDEHLIRGERVRAKVAGLFIGVAL</sequence>
<dbReference type="Proteomes" id="UP000006247">
    <property type="component" value="Unassembled WGS sequence"/>
</dbReference>
<dbReference type="EMBL" id="ACEB01000053">
    <property type="protein sequence ID" value="EEG25382.1"/>
    <property type="molecule type" value="Genomic_DNA"/>
</dbReference>
<evidence type="ECO:0000256" key="1">
    <source>
        <dbReference type="SAM" id="Phobius"/>
    </source>
</evidence>
<feature type="transmembrane region" description="Helical" evidence="1">
    <location>
        <begin position="36"/>
        <end position="56"/>
    </location>
</feature>
<feature type="transmembrane region" description="Helical" evidence="1">
    <location>
        <begin position="7"/>
        <end position="30"/>
    </location>
</feature>
<protein>
    <submittedName>
        <fullName evidence="2">Uncharacterized protein</fullName>
    </submittedName>
</protein>
<keyword evidence="1" id="KW-0812">Transmembrane</keyword>
<dbReference type="HOGENOM" id="CLU_1945141_0_0_11"/>